<name>A0ABY0KXG3_9APIC</name>
<evidence type="ECO:0000256" key="1">
    <source>
        <dbReference type="SAM" id="MobiDB-lite"/>
    </source>
</evidence>
<keyword evidence="2" id="KW-1133">Transmembrane helix</keyword>
<feature type="transmembrane region" description="Helical" evidence="2">
    <location>
        <begin position="6"/>
        <end position="22"/>
    </location>
</feature>
<organism evidence="3 4">
    <name type="scientific">Plasmodium gaboni</name>
    <dbReference type="NCBI Taxonomy" id="647221"/>
    <lineage>
        <taxon>Eukaryota</taxon>
        <taxon>Sar</taxon>
        <taxon>Alveolata</taxon>
        <taxon>Apicomplexa</taxon>
        <taxon>Aconoidasida</taxon>
        <taxon>Haemosporida</taxon>
        <taxon>Plasmodiidae</taxon>
        <taxon>Plasmodium</taxon>
        <taxon>Plasmodium (Laverania)</taxon>
    </lineage>
</organism>
<sequence length="201" mass="24145">MIFYNIKLIISSIILGTLALFYKDYPDGLYKNINYKNNVLGTIKFRTLSEFSHGHTTNHKHENDKLREYRNTKEAKYKNNKYPDDKTKTKQKIPQITNKKFPGTPNLKKYKKKTYHKDKEANSKISPRSLKNLEMQRKLYNDFDVKQEMHFQNISDQLKDSYESRTNKCLHHIFAVITYLIFWAIVFYKLYKTIKNNTRKN</sequence>
<reference evidence="3" key="1">
    <citation type="submission" date="2016-09" db="EMBL/GenBank/DDBJ databases">
        <authorList>
            <consortium name="Pathogen Informatics"/>
            <person name="Sun Q."/>
            <person name="Inoue M."/>
        </authorList>
    </citation>
    <scope>NUCLEOTIDE SEQUENCE</scope>
</reference>
<feature type="transmembrane region" description="Helical" evidence="2">
    <location>
        <begin position="169"/>
        <end position="191"/>
    </location>
</feature>
<evidence type="ECO:0000313" key="3">
    <source>
        <dbReference type="EMBL" id="SCQ12593.1"/>
    </source>
</evidence>
<feature type="region of interest" description="Disordered" evidence="1">
    <location>
        <begin position="78"/>
        <end position="98"/>
    </location>
</feature>
<gene>
    <name evidence="3" type="ORF">PGABG01_0034200</name>
</gene>
<evidence type="ECO:0000256" key="2">
    <source>
        <dbReference type="SAM" id="Phobius"/>
    </source>
</evidence>
<keyword evidence="4" id="KW-1185">Reference proteome</keyword>
<dbReference type="Proteomes" id="UP000831156">
    <property type="component" value="Unassembled WGS sequence"/>
</dbReference>
<proteinExistence type="predicted"/>
<keyword evidence="2" id="KW-0812">Transmembrane</keyword>
<evidence type="ECO:0000313" key="4">
    <source>
        <dbReference type="Proteomes" id="UP000831156"/>
    </source>
</evidence>
<feature type="compositionally biased region" description="Basic and acidic residues" evidence="1">
    <location>
        <begin position="78"/>
        <end position="88"/>
    </location>
</feature>
<protein>
    <submittedName>
        <fullName evidence="3">Stevor PIR protein, putative</fullName>
    </submittedName>
</protein>
<accession>A0ABY0KXG3</accession>
<comment type="caution">
    <text evidence="3">The sequence shown here is derived from an EMBL/GenBank/DDBJ whole genome shotgun (WGS) entry which is preliminary data.</text>
</comment>
<dbReference type="EMBL" id="FMKD01000013">
    <property type="protein sequence ID" value="SCQ12593.1"/>
    <property type="molecule type" value="Genomic_DNA"/>
</dbReference>
<keyword evidence="2" id="KW-0472">Membrane</keyword>